<dbReference type="RefSeq" id="WP_343862003.1">
    <property type="nucleotide sequence ID" value="NZ_BAAAFD010000012.1"/>
</dbReference>
<keyword evidence="1" id="KW-0472">Membrane</keyword>
<dbReference type="Proteomes" id="UP001500359">
    <property type="component" value="Unassembled WGS sequence"/>
</dbReference>
<evidence type="ECO:0000256" key="1">
    <source>
        <dbReference type="SAM" id="Phobius"/>
    </source>
</evidence>
<sequence>MSAAKLLYLRVGPLELFNRPGRGLTMALLIFIDTILDCVHVFSVSMVWLTMLLTRQNSYDGANASLNVRAHYVKK</sequence>
<proteinExistence type="predicted"/>
<keyword evidence="3" id="KW-1185">Reference proteome</keyword>
<accession>A0ABP3X600</accession>
<gene>
    <name evidence="2" type="ORF">GCM10009114_33110</name>
</gene>
<organism evidence="2 3">
    <name type="scientific">Aliiglaciecola litoralis</name>
    <dbReference type="NCBI Taxonomy" id="582857"/>
    <lineage>
        <taxon>Bacteria</taxon>
        <taxon>Pseudomonadati</taxon>
        <taxon>Pseudomonadota</taxon>
        <taxon>Gammaproteobacteria</taxon>
        <taxon>Alteromonadales</taxon>
        <taxon>Alteromonadaceae</taxon>
        <taxon>Aliiglaciecola</taxon>
    </lineage>
</organism>
<protein>
    <recommendedName>
        <fullName evidence="4">RDD family protein</fullName>
    </recommendedName>
</protein>
<keyword evidence="1" id="KW-1133">Transmembrane helix</keyword>
<comment type="caution">
    <text evidence="2">The sequence shown here is derived from an EMBL/GenBank/DDBJ whole genome shotgun (WGS) entry which is preliminary data.</text>
</comment>
<feature type="transmembrane region" description="Helical" evidence="1">
    <location>
        <begin position="24"/>
        <end position="49"/>
    </location>
</feature>
<name>A0ABP3X600_9ALTE</name>
<evidence type="ECO:0000313" key="2">
    <source>
        <dbReference type="EMBL" id="GAA0859480.1"/>
    </source>
</evidence>
<keyword evidence="1" id="KW-0812">Transmembrane</keyword>
<dbReference type="EMBL" id="BAAAFD010000012">
    <property type="protein sequence ID" value="GAA0859480.1"/>
    <property type="molecule type" value="Genomic_DNA"/>
</dbReference>
<reference evidence="3" key="1">
    <citation type="journal article" date="2019" name="Int. J. Syst. Evol. Microbiol.">
        <title>The Global Catalogue of Microorganisms (GCM) 10K type strain sequencing project: providing services to taxonomists for standard genome sequencing and annotation.</title>
        <authorList>
            <consortium name="The Broad Institute Genomics Platform"/>
            <consortium name="The Broad Institute Genome Sequencing Center for Infectious Disease"/>
            <person name="Wu L."/>
            <person name="Ma J."/>
        </authorList>
    </citation>
    <scope>NUCLEOTIDE SEQUENCE [LARGE SCALE GENOMIC DNA]</scope>
    <source>
        <strain evidence="3">JCM 15896</strain>
    </source>
</reference>
<evidence type="ECO:0008006" key="4">
    <source>
        <dbReference type="Google" id="ProtNLM"/>
    </source>
</evidence>
<evidence type="ECO:0000313" key="3">
    <source>
        <dbReference type="Proteomes" id="UP001500359"/>
    </source>
</evidence>